<name>A0A9W9DS54_9AGAR</name>
<protein>
    <submittedName>
        <fullName evidence="3">Uncharacterized protein</fullName>
    </submittedName>
</protein>
<sequence length="155" mass="16214">MKLFTIICFAAVLVSVTSALPVPLFKRDPRQFPGSSPYTKPHLSHYNSTSNGTSSDPDSGDYNSGSKPYNSYGSPHLSHYNSTNGDADPNESASESFAYPSSTASSNHGGNSESQAEPTTVASTQSTQDLVSVTTTFSVPTPIATATATNVGQAR</sequence>
<dbReference type="EMBL" id="JAOTPV010000004">
    <property type="protein sequence ID" value="KAJ4483558.1"/>
    <property type="molecule type" value="Genomic_DNA"/>
</dbReference>
<keyword evidence="4" id="KW-1185">Reference proteome</keyword>
<feature type="compositionally biased region" description="Polar residues" evidence="1">
    <location>
        <begin position="45"/>
        <end position="128"/>
    </location>
</feature>
<evidence type="ECO:0000313" key="3">
    <source>
        <dbReference type="EMBL" id="KAJ4483558.1"/>
    </source>
</evidence>
<dbReference type="Proteomes" id="UP001150266">
    <property type="component" value="Unassembled WGS sequence"/>
</dbReference>
<evidence type="ECO:0000256" key="2">
    <source>
        <dbReference type="SAM" id="SignalP"/>
    </source>
</evidence>
<reference evidence="3" key="1">
    <citation type="submission" date="2022-08" db="EMBL/GenBank/DDBJ databases">
        <title>A Global Phylogenomic Analysis of the Shiitake Genus Lentinula.</title>
        <authorList>
            <consortium name="DOE Joint Genome Institute"/>
            <person name="Sierra-Patev S."/>
            <person name="Min B."/>
            <person name="Naranjo-Ortiz M."/>
            <person name="Looney B."/>
            <person name="Konkel Z."/>
            <person name="Slot J.C."/>
            <person name="Sakamoto Y."/>
            <person name="Steenwyk J.L."/>
            <person name="Rokas A."/>
            <person name="Carro J."/>
            <person name="Camarero S."/>
            <person name="Ferreira P."/>
            <person name="Molpeceres G."/>
            <person name="Ruiz-Duenas F.J."/>
            <person name="Serrano A."/>
            <person name="Henrissat B."/>
            <person name="Drula E."/>
            <person name="Hughes K.W."/>
            <person name="Mata J.L."/>
            <person name="Ishikawa N.K."/>
            <person name="Vargas-Isla R."/>
            <person name="Ushijima S."/>
            <person name="Smith C.A."/>
            <person name="Ahrendt S."/>
            <person name="Andreopoulos W."/>
            <person name="He G."/>
            <person name="Labutti K."/>
            <person name="Lipzen A."/>
            <person name="Ng V."/>
            <person name="Riley R."/>
            <person name="Sandor L."/>
            <person name="Barry K."/>
            <person name="Martinez A.T."/>
            <person name="Xiao Y."/>
            <person name="Gibbons J.G."/>
            <person name="Terashima K."/>
            <person name="Grigoriev I.V."/>
            <person name="Hibbett D.S."/>
        </authorList>
    </citation>
    <scope>NUCLEOTIDE SEQUENCE</scope>
    <source>
        <strain evidence="3">JLM2183</strain>
    </source>
</reference>
<feature type="chain" id="PRO_5040722306" evidence="2">
    <location>
        <begin position="20"/>
        <end position="155"/>
    </location>
</feature>
<feature type="signal peptide" evidence="2">
    <location>
        <begin position="1"/>
        <end position="19"/>
    </location>
</feature>
<organism evidence="3 4">
    <name type="scientific">Lentinula aciculospora</name>
    <dbReference type="NCBI Taxonomy" id="153920"/>
    <lineage>
        <taxon>Eukaryota</taxon>
        <taxon>Fungi</taxon>
        <taxon>Dikarya</taxon>
        <taxon>Basidiomycota</taxon>
        <taxon>Agaricomycotina</taxon>
        <taxon>Agaricomycetes</taxon>
        <taxon>Agaricomycetidae</taxon>
        <taxon>Agaricales</taxon>
        <taxon>Marasmiineae</taxon>
        <taxon>Omphalotaceae</taxon>
        <taxon>Lentinula</taxon>
    </lineage>
</organism>
<feature type="region of interest" description="Disordered" evidence="1">
    <location>
        <begin position="33"/>
        <end position="128"/>
    </location>
</feature>
<dbReference type="AlphaFoldDB" id="A0A9W9DS54"/>
<keyword evidence="2" id="KW-0732">Signal</keyword>
<proteinExistence type="predicted"/>
<comment type="caution">
    <text evidence="3">The sequence shown here is derived from an EMBL/GenBank/DDBJ whole genome shotgun (WGS) entry which is preliminary data.</text>
</comment>
<evidence type="ECO:0000313" key="4">
    <source>
        <dbReference type="Proteomes" id="UP001150266"/>
    </source>
</evidence>
<gene>
    <name evidence="3" type="ORF">J3R30DRAFT_3402232</name>
</gene>
<evidence type="ECO:0000256" key="1">
    <source>
        <dbReference type="SAM" id="MobiDB-lite"/>
    </source>
</evidence>
<accession>A0A9W9DS54</accession>